<reference evidence="8 9" key="1">
    <citation type="submission" date="2018-12" db="EMBL/GenBank/DDBJ databases">
        <authorList>
            <person name="Lunina O.N."/>
            <person name="Grouzdev D.S."/>
            <person name="Gorlenko V.M."/>
            <person name="Savvichev A.S."/>
        </authorList>
    </citation>
    <scope>NUCLEOTIDE SEQUENCE [LARGE SCALE GENOMIC DNA]</scope>
    <source>
        <strain evidence="8 9">BrKhr-17</strain>
    </source>
</reference>
<proteinExistence type="predicted"/>
<evidence type="ECO:0000256" key="5">
    <source>
        <dbReference type="ARBA" id="ARBA00023136"/>
    </source>
</evidence>
<dbReference type="Pfam" id="PF00149">
    <property type="entry name" value="Metallophos"/>
    <property type="match status" value="1"/>
</dbReference>
<keyword evidence="3" id="KW-0479">Metal-binding</keyword>
<comment type="caution">
    <text evidence="8">The sequence shown here is derived from an EMBL/GenBank/DDBJ whole genome shotgun (WGS) entry which is preliminary data.</text>
</comment>
<dbReference type="GO" id="GO:0009245">
    <property type="term" value="P:lipid A biosynthetic process"/>
    <property type="evidence" value="ECO:0007669"/>
    <property type="project" value="TreeGrafter"/>
</dbReference>
<dbReference type="PANTHER" id="PTHR34990:SF1">
    <property type="entry name" value="UDP-2,3-DIACYLGLUCOSAMINE HYDROLASE"/>
    <property type="match status" value="1"/>
</dbReference>
<evidence type="ECO:0000256" key="3">
    <source>
        <dbReference type="ARBA" id="ARBA00022723"/>
    </source>
</evidence>
<evidence type="ECO:0000313" key="8">
    <source>
        <dbReference type="EMBL" id="RTY37861.1"/>
    </source>
</evidence>
<dbReference type="InterPro" id="IPR004843">
    <property type="entry name" value="Calcineurin-like_PHP"/>
</dbReference>
<sequence length="245" mass="28223">MAAIYFISDIHLGLQDEGEERRKLEGLRRLFAALREGDSLYMLGDVFDYWMEFRQVIPKGFTGFFCLLLELSNRGVRVTYLPGNHDFYLGSFFDRELGVRTIDTVDGPLSFEFEGRRFIVAHGDGLGEGDGGYKFFARFVRNRFNLGLLTGFHPDLAVGLMKWLSRLSRTHKPQSRVMETDRLLEYALSLERQQEFDYFLCGHNHSGGKKELRRKGAYYVNLGSWIEGGTPYGVFEHGVFQLKES</sequence>
<dbReference type="InterPro" id="IPR029052">
    <property type="entry name" value="Metallo-depent_PP-like"/>
</dbReference>
<keyword evidence="4" id="KW-0378">Hydrolase</keyword>
<accession>A0A3S0NIZ9</accession>
<dbReference type="RefSeq" id="WP_126384501.1">
    <property type="nucleotide sequence ID" value="NZ_RXYK01000007.1"/>
</dbReference>
<dbReference type="GO" id="GO:0046872">
    <property type="term" value="F:metal ion binding"/>
    <property type="evidence" value="ECO:0007669"/>
    <property type="project" value="UniProtKB-KW"/>
</dbReference>
<keyword evidence="5" id="KW-0472">Membrane</keyword>
<dbReference type="InterPro" id="IPR043461">
    <property type="entry name" value="LpxH-like"/>
</dbReference>
<dbReference type="GO" id="GO:0016020">
    <property type="term" value="C:membrane"/>
    <property type="evidence" value="ECO:0007669"/>
    <property type="project" value="GOC"/>
</dbReference>
<dbReference type="EMBL" id="RXYK01000007">
    <property type="protein sequence ID" value="RTY37861.1"/>
    <property type="molecule type" value="Genomic_DNA"/>
</dbReference>
<evidence type="ECO:0000256" key="4">
    <source>
        <dbReference type="ARBA" id="ARBA00022801"/>
    </source>
</evidence>
<keyword evidence="1" id="KW-1003">Cell membrane</keyword>
<dbReference type="GO" id="GO:0008758">
    <property type="term" value="F:UDP-2,3-diacylglucosamine hydrolase activity"/>
    <property type="evidence" value="ECO:0007669"/>
    <property type="project" value="TreeGrafter"/>
</dbReference>
<dbReference type="AlphaFoldDB" id="A0A3S0NIZ9"/>
<dbReference type="PANTHER" id="PTHR34990">
    <property type="entry name" value="UDP-2,3-DIACYLGLUCOSAMINE HYDROLASE-RELATED"/>
    <property type="match status" value="1"/>
</dbReference>
<protein>
    <submittedName>
        <fullName evidence="8">UDP-2,3-diacylglucosamine diphosphatase</fullName>
    </submittedName>
</protein>
<dbReference type="CDD" id="cd07398">
    <property type="entry name" value="MPP_YbbF-LpxH"/>
    <property type="match status" value="1"/>
</dbReference>
<feature type="domain" description="Calcineurin-like phosphoesterase" evidence="7">
    <location>
        <begin position="4"/>
        <end position="206"/>
    </location>
</feature>
<dbReference type="SUPFAM" id="SSF56300">
    <property type="entry name" value="Metallo-dependent phosphatases"/>
    <property type="match status" value="1"/>
</dbReference>
<evidence type="ECO:0000256" key="2">
    <source>
        <dbReference type="ARBA" id="ARBA00022519"/>
    </source>
</evidence>
<evidence type="ECO:0000259" key="7">
    <source>
        <dbReference type="Pfam" id="PF00149"/>
    </source>
</evidence>
<organism evidence="8 9">
    <name type="scientific">Chlorobium phaeovibrioides</name>
    <dbReference type="NCBI Taxonomy" id="1094"/>
    <lineage>
        <taxon>Bacteria</taxon>
        <taxon>Pseudomonadati</taxon>
        <taxon>Chlorobiota</taxon>
        <taxon>Chlorobiia</taxon>
        <taxon>Chlorobiales</taxon>
        <taxon>Chlorobiaceae</taxon>
        <taxon>Chlorobium/Pelodictyon group</taxon>
        <taxon>Chlorobium</taxon>
    </lineage>
</organism>
<keyword evidence="2" id="KW-0997">Cell inner membrane</keyword>
<keyword evidence="6" id="KW-0464">Manganese</keyword>
<dbReference type="Proteomes" id="UP000279908">
    <property type="component" value="Unassembled WGS sequence"/>
</dbReference>
<evidence type="ECO:0000313" key="9">
    <source>
        <dbReference type="Proteomes" id="UP000279908"/>
    </source>
</evidence>
<evidence type="ECO:0000256" key="6">
    <source>
        <dbReference type="ARBA" id="ARBA00023211"/>
    </source>
</evidence>
<evidence type="ECO:0000256" key="1">
    <source>
        <dbReference type="ARBA" id="ARBA00022475"/>
    </source>
</evidence>
<name>A0A3S0NIZ9_CHLPH</name>
<dbReference type="Gene3D" id="3.60.21.10">
    <property type="match status" value="1"/>
</dbReference>
<gene>
    <name evidence="8" type="ORF">EKD02_06060</name>
</gene>